<dbReference type="Pfam" id="PF00528">
    <property type="entry name" value="BPD_transp_1"/>
    <property type="match status" value="1"/>
</dbReference>
<keyword evidence="6" id="KW-0029">Amino-acid transport</keyword>
<reference evidence="11 12" key="1">
    <citation type="submission" date="2016-11" db="EMBL/GenBank/DDBJ databases">
        <authorList>
            <person name="Jaros S."/>
            <person name="Januszkiewicz K."/>
            <person name="Wedrychowicz H."/>
        </authorList>
    </citation>
    <scope>NUCLEOTIDE SEQUENCE [LARGE SCALE GENOMIC DNA]</scope>
    <source>
        <strain evidence="11 12">DSM 14916</strain>
    </source>
</reference>
<evidence type="ECO:0000256" key="2">
    <source>
        <dbReference type="ARBA" id="ARBA00010072"/>
    </source>
</evidence>
<dbReference type="SUPFAM" id="SSF161098">
    <property type="entry name" value="MetI-like"/>
    <property type="match status" value="2"/>
</dbReference>
<dbReference type="PANTHER" id="PTHR30614:SF37">
    <property type="entry name" value="AMINO-ACID ABC TRANSPORTER PERMEASE PROTEIN YHDX-RELATED"/>
    <property type="match status" value="1"/>
</dbReference>
<dbReference type="InterPro" id="IPR043429">
    <property type="entry name" value="ArtM/GltK/GlnP/TcyL/YhdX-like"/>
</dbReference>
<feature type="transmembrane region" description="Helical" evidence="9">
    <location>
        <begin position="370"/>
        <end position="391"/>
    </location>
</feature>
<evidence type="ECO:0000256" key="8">
    <source>
        <dbReference type="ARBA" id="ARBA00023136"/>
    </source>
</evidence>
<keyword evidence="4" id="KW-1003">Cell membrane</keyword>
<evidence type="ECO:0000313" key="11">
    <source>
        <dbReference type="EMBL" id="SHI56965.1"/>
    </source>
</evidence>
<dbReference type="AlphaFoldDB" id="A0A1M6C7H7"/>
<keyword evidence="3 9" id="KW-0813">Transport</keyword>
<keyword evidence="12" id="KW-1185">Reference proteome</keyword>
<dbReference type="GO" id="GO:0006865">
    <property type="term" value="P:amino acid transport"/>
    <property type="evidence" value="ECO:0007669"/>
    <property type="project" value="UniProtKB-KW"/>
</dbReference>
<dbReference type="RefSeq" id="WP_073131326.1">
    <property type="nucleotide sequence ID" value="NZ_FQZF01000003.1"/>
</dbReference>
<comment type="similarity">
    <text evidence="2">Belongs to the binding-protein-dependent transport system permease family. HisMQ subfamily.</text>
</comment>
<feature type="transmembrane region" description="Helical" evidence="9">
    <location>
        <begin position="103"/>
        <end position="121"/>
    </location>
</feature>
<feature type="transmembrane region" description="Helical" evidence="9">
    <location>
        <begin position="269"/>
        <end position="288"/>
    </location>
</feature>
<evidence type="ECO:0000259" key="10">
    <source>
        <dbReference type="PROSITE" id="PS50928"/>
    </source>
</evidence>
<evidence type="ECO:0000256" key="7">
    <source>
        <dbReference type="ARBA" id="ARBA00022989"/>
    </source>
</evidence>
<sequence length="400" mass="44173">MSQTATDPRHLRTPPKRQIRLTWADERVRAIVWQVLIVGAVIGVIWWLVRNTQHNLEVRRIATGFGFLNREAGLPIGEHLIEYTPASTYLRALTVGVLNTLKVAVVGIVLATTLGTVIGIARLSKNWLLSKIAAVYVELIRDVPLLLQLLFWYTILQGLPGPRQALNPVAGVFLSNRGLKLPFLDWQVAHSWALLAFVAGCFATWLYAKAMRRKQMQDGRPRPIWPAALGLLVGLPLVVWSLGGAPTAIDWPELRGFNFRGGMTISPEYFALLIGLTTYTAGFIAEIVRAGILAVPHGQWEAAQALGLRSSTVLRQIVLPQALRVIVPPMTSQYLNLTKNSSLAVAIGYQDIVSIANTTLNQTGQAIEGIAIIMAVYLTISLSISFFMNWYNSRIALVER</sequence>
<keyword evidence="8 9" id="KW-0472">Membrane</keyword>
<dbReference type="OrthoDB" id="9808531at2"/>
<keyword evidence="7 9" id="KW-1133">Transmembrane helix</keyword>
<evidence type="ECO:0000256" key="5">
    <source>
        <dbReference type="ARBA" id="ARBA00022692"/>
    </source>
</evidence>
<dbReference type="InterPro" id="IPR000515">
    <property type="entry name" value="MetI-like"/>
</dbReference>
<keyword evidence="5 9" id="KW-0812">Transmembrane</keyword>
<dbReference type="InterPro" id="IPR010065">
    <property type="entry name" value="AA_ABC_transptr_permease_3TM"/>
</dbReference>
<dbReference type="PANTHER" id="PTHR30614">
    <property type="entry name" value="MEMBRANE COMPONENT OF AMINO ACID ABC TRANSPORTER"/>
    <property type="match status" value="1"/>
</dbReference>
<proteinExistence type="inferred from homology"/>
<accession>A0A1M6C7H7</accession>
<dbReference type="NCBIfam" id="TIGR01726">
    <property type="entry name" value="HEQRo_perm_3TM"/>
    <property type="match status" value="1"/>
</dbReference>
<dbReference type="CDD" id="cd06261">
    <property type="entry name" value="TM_PBP2"/>
    <property type="match status" value="1"/>
</dbReference>
<evidence type="ECO:0000256" key="1">
    <source>
        <dbReference type="ARBA" id="ARBA00004429"/>
    </source>
</evidence>
<feature type="transmembrane region" description="Helical" evidence="9">
    <location>
        <begin position="30"/>
        <end position="49"/>
    </location>
</feature>
<evidence type="ECO:0000256" key="3">
    <source>
        <dbReference type="ARBA" id="ARBA00022448"/>
    </source>
</evidence>
<dbReference type="Proteomes" id="UP000184387">
    <property type="component" value="Unassembled WGS sequence"/>
</dbReference>
<feature type="transmembrane region" description="Helical" evidence="9">
    <location>
        <begin position="189"/>
        <end position="208"/>
    </location>
</feature>
<protein>
    <submittedName>
        <fullName evidence="11">General L-amino acid transport system permease protein</fullName>
    </submittedName>
</protein>
<dbReference type="EMBL" id="FQZF01000003">
    <property type="protein sequence ID" value="SHI56965.1"/>
    <property type="molecule type" value="Genomic_DNA"/>
</dbReference>
<evidence type="ECO:0000313" key="12">
    <source>
        <dbReference type="Proteomes" id="UP000184387"/>
    </source>
</evidence>
<dbReference type="GO" id="GO:0043190">
    <property type="term" value="C:ATP-binding cassette (ABC) transporter complex"/>
    <property type="evidence" value="ECO:0007669"/>
    <property type="project" value="InterPro"/>
</dbReference>
<dbReference type="InterPro" id="IPR035906">
    <property type="entry name" value="MetI-like_sf"/>
</dbReference>
<evidence type="ECO:0000256" key="9">
    <source>
        <dbReference type="RuleBase" id="RU363032"/>
    </source>
</evidence>
<dbReference type="PROSITE" id="PS50928">
    <property type="entry name" value="ABC_TM1"/>
    <property type="match status" value="1"/>
</dbReference>
<name>A0A1M6C7H7_9PROT</name>
<organism evidence="11 12">
    <name type="scientific">Muricoccus roseus</name>
    <dbReference type="NCBI Taxonomy" id="198092"/>
    <lineage>
        <taxon>Bacteria</taxon>
        <taxon>Pseudomonadati</taxon>
        <taxon>Pseudomonadota</taxon>
        <taxon>Alphaproteobacteria</taxon>
        <taxon>Acetobacterales</taxon>
        <taxon>Roseomonadaceae</taxon>
        <taxon>Muricoccus</taxon>
    </lineage>
</organism>
<evidence type="ECO:0000256" key="6">
    <source>
        <dbReference type="ARBA" id="ARBA00022970"/>
    </source>
</evidence>
<dbReference type="GO" id="GO:0022857">
    <property type="term" value="F:transmembrane transporter activity"/>
    <property type="evidence" value="ECO:0007669"/>
    <property type="project" value="InterPro"/>
</dbReference>
<dbReference type="Gene3D" id="1.10.3720.10">
    <property type="entry name" value="MetI-like"/>
    <property type="match status" value="2"/>
</dbReference>
<comment type="subcellular location">
    <subcellularLocation>
        <location evidence="1">Cell inner membrane</location>
        <topology evidence="1">Multi-pass membrane protein</topology>
    </subcellularLocation>
    <subcellularLocation>
        <location evidence="9">Cell membrane</location>
        <topology evidence="9">Multi-pass membrane protein</topology>
    </subcellularLocation>
</comment>
<evidence type="ECO:0000256" key="4">
    <source>
        <dbReference type="ARBA" id="ARBA00022475"/>
    </source>
</evidence>
<gene>
    <name evidence="11" type="ORF">SAMN02745194_00614</name>
</gene>
<feature type="domain" description="ABC transmembrane type-1" evidence="10">
    <location>
        <begin position="97"/>
        <end position="388"/>
    </location>
</feature>
<dbReference type="STRING" id="198092.SAMN02745194_00614"/>
<feature type="transmembrane region" description="Helical" evidence="9">
    <location>
        <begin position="229"/>
        <end position="249"/>
    </location>
</feature>